<keyword evidence="2" id="KW-1185">Reference proteome</keyword>
<protein>
    <recommendedName>
        <fullName evidence="3">DUF2974 domain-containing protein</fullName>
    </recommendedName>
</protein>
<gene>
    <name evidence="1" type="ORF">QWZ14_11695</name>
</gene>
<dbReference type="Gene3D" id="3.40.50.1820">
    <property type="entry name" value="alpha/beta hydrolase"/>
    <property type="match status" value="1"/>
</dbReference>
<evidence type="ECO:0008006" key="3">
    <source>
        <dbReference type="Google" id="ProtNLM"/>
    </source>
</evidence>
<organism evidence="1 2">
    <name type="scientific">Paeniroseomonas aquatica</name>
    <dbReference type="NCBI Taxonomy" id="373043"/>
    <lineage>
        <taxon>Bacteria</taxon>
        <taxon>Pseudomonadati</taxon>
        <taxon>Pseudomonadota</taxon>
        <taxon>Alphaproteobacteria</taxon>
        <taxon>Acetobacterales</taxon>
        <taxon>Acetobacteraceae</taxon>
        <taxon>Paeniroseomonas</taxon>
    </lineage>
</organism>
<accession>A0ABT8A5R6</accession>
<reference evidence="2" key="1">
    <citation type="journal article" date="2019" name="Int. J. Syst. Evol. Microbiol.">
        <title>The Global Catalogue of Microorganisms (GCM) 10K type strain sequencing project: providing services to taxonomists for standard genome sequencing and annotation.</title>
        <authorList>
            <consortium name="The Broad Institute Genomics Platform"/>
            <consortium name="The Broad Institute Genome Sequencing Center for Infectious Disease"/>
            <person name="Wu L."/>
            <person name="Ma J."/>
        </authorList>
    </citation>
    <scope>NUCLEOTIDE SEQUENCE [LARGE SCALE GENOMIC DNA]</scope>
    <source>
        <strain evidence="2">CECT 7131</strain>
    </source>
</reference>
<proteinExistence type="predicted"/>
<dbReference type="Pfam" id="PF26363">
    <property type="entry name" value="Phospholipase-like"/>
    <property type="match status" value="1"/>
</dbReference>
<dbReference type="InterPro" id="IPR029058">
    <property type="entry name" value="AB_hydrolase_fold"/>
</dbReference>
<sequence>MTTATDAVLAQLSLDAYADTPVLPTGFVAASLPVTLSAGETYAGGVFHSANAAALATEATLDGKDSLIVAFRGSDDATDSLHDLQNINADYPLFASLIQAVDAAAASGRYDQVVVTGHSLGGAMAQLYMAEHPDQPGGLAHDATTFGSPGALLPAGDDARVTNFVIADDPAVALGAHRAEVGEILRAEPALAQLAAREAAAAFPGLTADQALASLGSLTVNYQNRGELVVLPGHDGVVSPAAAVAGLAQLDVGQHAPELYAGSVALAAAQPEQEVVVPEAPVADAGLLALRAIYDGDGRDPQAAQGLFEAWAGALRADAVATGNDAFTIARDELTQLGHGLHLLG</sequence>
<dbReference type="SUPFAM" id="SSF53474">
    <property type="entry name" value="alpha/beta-Hydrolases"/>
    <property type="match status" value="1"/>
</dbReference>
<name>A0ABT8A5R6_9PROT</name>
<comment type="caution">
    <text evidence="1">The sequence shown here is derived from an EMBL/GenBank/DDBJ whole genome shotgun (WGS) entry which is preliminary data.</text>
</comment>
<evidence type="ECO:0000313" key="2">
    <source>
        <dbReference type="Proteomes" id="UP001529369"/>
    </source>
</evidence>
<dbReference type="Proteomes" id="UP001529369">
    <property type="component" value="Unassembled WGS sequence"/>
</dbReference>
<dbReference type="EMBL" id="JAUFPN010000127">
    <property type="protein sequence ID" value="MDN3565023.1"/>
    <property type="molecule type" value="Genomic_DNA"/>
</dbReference>
<dbReference type="RefSeq" id="WP_290316839.1">
    <property type="nucleotide sequence ID" value="NZ_JAUFPN010000127.1"/>
</dbReference>
<evidence type="ECO:0000313" key="1">
    <source>
        <dbReference type="EMBL" id="MDN3565023.1"/>
    </source>
</evidence>